<feature type="transmembrane region" description="Helical" evidence="5">
    <location>
        <begin position="49"/>
        <end position="68"/>
    </location>
</feature>
<dbReference type="InterPro" id="IPR030373">
    <property type="entry name" value="PABS_CS"/>
</dbReference>
<evidence type="ECO:0000256" key="3">
    <source>
        <dbReference type="ARBA" id="ARBA00023066"/>
    </source>
</evidence>
<feature type="binding site" evidence="5">
    <location>
        <position position="274"/>
    </location>
    <ligand>
        <name>S-methyl-5'-thioadenosine</name>
        <dbReference type="ChEBI" id="CHEBI:17509"/>
    </ligand>
</feature>
<comment type="caution">
    <text evidence="8">The sequence shown here is derived from an EMBL/GenBank/DDBJ whole genome shotgun (WGS) entry which is preliminary data.</text>
</comment>
<comment type="pathway">
    <text evidence="5">Amine and polyamine biosynthesis; spermidine biosynthesis; spermidine from putrescine: step 1/1.</text>
</comment>
<protein>
    <recommendedName>
        <fullName evidence="5">Polyamine aminopropyltransferase</fullName>
    </recommendedName>
    <alternativeName>
        <fullName evidence="5">Putrescine aminopropyltransferase</fullName>
        <shortName evidence="5">PAPT</shortName>
    </alternativeName>
    <alternativeName>
        <fullName evidence="5">Spermidine synthase</fullName>
        <shortName evidence="5">SPDS</shortName>
        <shortName evidence="5">SPDSY</shortName>
        <ecNumber evidence="5">2.5.1.16</ecNumber>
    </alternativeName>
</protein>
<evidence type="ECO:0000256" key="6">
    <source>
        <dbReference type="PROSITE-ProRule" id="PRU00354"/>
    </source>
</evidence>
<dbReference type="NCBIfam" id="NF002956">
    <property type="entry name" value="PRK03612.1"/>
    <property type="match status" value="1"/>
</dbReference>
<feature type="active site" description="Proton acceptor" evidence="5 6">
    <location>
        <position position="417"/>
    </location>
</feature>
<gene>
    <name evidence="5" type="primary">speE</name>
    <name evidence="8" type="ORF">ABS311_20835</name>
</gene>
<keyword evidence="5" id="KW-1003">Cell membrane</keyword>
<dbReference type="Proteomes" id="UP001467690">
    <property type="component" value="Unassembled WGS sequence"/>
</dbReference>
<evidence type="ECO:0000313" key="9">
    <source>
        <dbReference type="Proteomes" id="UP001467690"/>
    </source>
</evidence>
<evidence type="ECO:0000259" key="7">
    <source>
        <dbReference type="PROSITE" id="PS51006"/>
    </source>
</evidence>
<name>A0ABV1RN10_9ALTE</name>
<keyword evidence="5" id="KW-1133">Transmembrane helix</keyword>
<keyword evidence="2 5" id="KW-0808">Transferase</keyword>
<dbReference type="PANTHER" id="PTHR43317">
    <property type="entry name" value="THERMOSPERMINE SYNTHASE ACAULIS5"/>
    <property type="match status" value="1"/>
</dbReference>
<keyword evidence="3 5" id="KW-0745">Spermidine biosynthesis</keyword>
<dbReference type="EMBL" id="JBELOE010000287">
    <property type="protein sequence ID" value="MER2494327.1"/>
    <property type="molecule type" value="Genomic_DNA"/>
</dbReference>
<comment type="function">
    <text evidence="5">Catalyzes the irreversible transfer of a propylamine group from the amino donor S-adenosylmethioninamine (decarboxy-AdoMet) to putrescine (1,4-diaminobutane) to yield spermidine.</text>
</comment>
<comment type="caution">
    <text evidence="5">Lacks conserved residue(s) required for the propagation of feature annotation.</text>
</comment>
<feature type="binding site" evidence="5">
    <location>
        <position position="353"/>
    </location>
    <ligand>
        <name>S-methyl-5'-thioadenosine</name>
        <dbReference type="ChEBI" id="CHEBI:17509"/>
    </ligand>
</feature>
<sequence>MPTLNKQWRLWLTDAMLIFIMAVLAGCGLIYEYLLSHYAGRVLGAVEHAIYTTIGLMIVFMGIGSFAARKIADEFTGFAWLEVLLGIVGATSVLFIAMLIGFTFTLPQILSHTFALPADVIPSGGIMQFLYQAARFTPYIAAAILGFMIGIEIPLIARVREKVYQKHLTHNAGTIYGADYIGAGVGAAVWILWMMSLEINQAAVYTGTLNLVAGVLILVLFWSRIRWRKCLLLMQLLSLFLIVMLALNGNRWMQTFTDMLYMDKVVYQQQTEYQQIVISERNLGPSRQSVLNLYLNGRLQFSSADEKIYHEMLVHPVMAASARLGKVLVIGGGDGLAAREIFKWPVQQLDMIELDPQMIELFKQPEKYLPPKLAQQIIDLNQHSLVSDKLNVMIADAFNQVDLLLEENTTYDAIIVDLPDPNHPDLNKLYTTYFYQRLAQLLSADGAMVIQSTSPYHAKDAFISIAKTLGHAGLQNVEQYHQNVPSFGEWGWTIATKQGLPASVRIIDSEYPANLDWLTAPLLHASFVFPKNFYQRADQVKVNHLGSQTLFLYHDQAWRKQQGLLSVH</sequence>
<dbReference type="RefSeq" id="WP_350403344.1">
    <property type="nucleotide sequence ID" value="NZ_JBELOE010000287.1"/>
</dbReference>
<evidence type="ECO:0000256" key="5">
    <source>
        <dbReference type="HAMAP-Rule" id="MF_00198"/>
    </source>
</evidence>
<evidence type="ECO:0000313" key="8">
    <source>
        <dbReference type="EMBL" id="MER2494327.1"/>
    </source>
</evidence>
<keyword evidence="9" id="KW-1185">Reference proteome</keyword>
<dbReference type="InterPro" id="IPR001045">
    <property type="entry name" value="Spermi_synthase"/>
</dbReference>
<dbReference type="InterPro" id="IPR029063">
    <property type="entry name" value="SAM-dependent_MTases_sf"/>
</dbReference>
<feature type="binding site" evidence="5">
    <location>
        <begin position="396"/>
        <end position="397"/>
    </location>
    <ligand>
        <name>S-methyl-5'-thioadenosine</name>
        <dbReference type="ChEBI" id="CHEBI:17509"/>
    </ligand>
</feature>
<evidence type="ECO:0000256" key="2">
    <source>
        <dbReference type="ARBA" id="ARBA00022679"/>
    </source>
</evidence>
<dbReference type="PROSITE" id="PS51006">
    <property type="entry name" value="PABS_2"/>
    <property type="match status" value="1"/>
</dbReference>
<dbReference type="PROSITE" id="PS51257">
    <property type="entry name" value="PROKAR_LIPOPROTEIN"/>
    <property type="match status" value="1"/>
</dbReference>
<organism evidence="8 9">
    <name type="scientific">Catenovulum sediminis</name>
    <dbReference type="NCBI Taxonomy" id="1740262"/>
    <lineage>
        <taxon>Bacteria</taxon>
        <taxon>Pseudomonadati</taxon>
        <taxon>Pseudomonadota</taxon>
        <taxon>Gammaproteobacteria</taxon>
        <taxon>Alteromonadales</taxon>
        <taxon>Alteromonadaceae</taxon>
        <taxon>Catenovulum</taxon>
    </lineage>
</organism>
<feature type="transmembrane region" description="Helical" evidence="5">
    <location>
        <begin position="136"/>
        <end position="157"/>
    </location>
</feature>
<feature type="transmembrane region" description="Helical" evidence="5">
    <location>
        <begin position="12"/>
        <end position="34"/>
    </location>
</feature>
<feature type="transmembrane region" description="Helical" evidence="5">
    <location>
        <begin position="230"/>
        <end position="247"/>
    </location>
</feature>
<keyword evidence="5" id="KW-0812">Transmembrane</keyword>
<comment type="catalytic activity">
    <reaction evidence="5">
        <text>S-adenosyl 3-(methylsulfanyl)propylamine + putrescine = S-methyl-5'-thioadenosine + spermidine + H(+)</text>
        <dbReference type="Rhea" id="RHEA:12721"/>
        <dbReference type="ChEBI" id="CHEBI:15378"/>
        <dbReference type="ChEBI" id="CHEBI:17509"/>
        <dbReference type="ChEBI" id="CHEBI:57443"/>
        <dbReference type="ChEBI" id="CHEBI:57834"/>
        <dbReference type="ChEBI" id="CHEBI:326268"/>
        <dbReference type="EC" id="2.5.1.16"/>
    </reaction>
</comment>
<dbReference type="PROSITE" id="PS01330">
    <property type="entry name" value="PABS_1"/>
    <property type="match status" value="1"/>
</dbReference>
<feature type="transmembrane region" description="Helical" evidence="5">
    <location>
        <begin position="80"/>
        <end position="104"/>
    </location>
</feature>
<dbReference type="Gene3D" id="3.40.50.150">
    <property type="entry name" value="Vaccinia Virus protein VP39"/>
    <property type="match status" value="1"/>
</dbReference>
<dbReference type="CDD" id="cd02440">
    <property type="entry name" value="AdoMet_MTases"/>
    <property type="match status" value="1"/>
</dbReference>
<feature type="binding site" evidence="5">
    <location>
        <position position="424"/>
    </location>
    <ligand>
        <name>S-methyl-5'-thioadenosine</name>
        <dbReference type="ChEBI" id="CHEBI:17509"/>
    </ligand>
</feature>
<evidence type="ECO:0000256" key="1">
    <source>
        <dbReference type="ARBA" id="ARBA00007867"/>
    </source>
</evidence>
<feature type="domain" description="PABS" evidence="7">
    <location>
        <begin position="250"/>
        <end position="497"/>
    </location>
</feature>
<keyword evidence="4 5" id="KW-0620">Polyamine biosynthesis</keyword>
<comment type="subcellular location">
    <subcellularLocation>
        <location evidence="5">Cell membrane</location>
        <topology evidence="5">Multi-pass membrane protein</topology>
    </subcellularLocation>
</comment>
<comment type="subunit">
    <text evidence="5">Homodimer or homotetramer.</text>
</comment>
<dbReference type="PANTHER" id="PTHR43317:SF11">
    <property type="entry name" value="POLYAMINE AMINOPROPYLTRANSFERASE 2"/>
    <property type="match status" value="1"/>
</dbReference>
<dbReference type="GO" id="GO:0004766">
    <property type="term" value="F:spermidine synthase activity"/>
    <property type="evidence" value="ECO:0007669"/>
    <property type="project" value="UniProtKB-EC"/>
</dbReference>
<feature type="transmembrane region" description="Helical" evidence="5">
    <location>
        <begin position="202"/>
        <end position="223"/>
    </location>
</feature>
<proteinExistence type="inferred from homology"/>
<evidence type="ECO:0000256" key="4">
    <source>
        <dbReference type="ARBA" id="ARBA00023115"/>
    </source>
</evidence>
<dbReference type="InterPro" id="IPR030374">
    <property type="entry name" value="PABS"/>
</dbReference>
<reference evidence="8 9" key="1">
    <citation type="submission" date="2024-06" db="EMBL/GenBank/DDBJ databases">
        <authorList>
            <person name="Chen R.Y."/>
        </authorList>
    </citation>
    <scope>NUCLEOTIDE SEQUENCE [LARGE SCALE GENOMIC DNA]</scope>
    <source>
        <strain evidence="8 9">D2</strain>
    </source>
</reference>
<feature type="binding site" evidence="5">
    <location>
        <position position="310"/>
    </location>
    <ligand>
        <name>spermidine</name>
        <dbReference type="ChEBI" id="CHEBI:57834"/>
    </ligand>
</feature>
<feature type="binding site" evidence="5">
    <location>
        <position position="334"/>
    </location>
    <ligand>
        <name>spermidine</name>
        <dbReference type="ChEBI" id="CHEBI:57834"/>
    </ligand>
</feature>
<accession>A0ABV1RN10</accession>
<comment type="similarity">
    <text evidence="1 5">Belongs to the spermidine/spermine synthase family.</text>
</comment>
<dbReference type="Pfam" id="PF01564">
    <property type="entry name" value="Spermine_synth"/>
    <property type="match status" value="1"/>
</dbReference>
<dbReference type="HAMAP" id="MF_00198">
    <property type="entry name" value="Spermidine_synth"/>
    <property type="match status" value="1"/>
</dbReference>
<feature type="transmembrane region" description="Helical" evidence="5">
    <location>
        <begin position="178"/>
        <end position="196"/>
    </location>
</feature>
<dbReference type="EC" id="2.5.1.16" evidence="5"/>
<keyword evidence="5" id="KW-0472">Membrane</keyword>
<dbReference type="SUPFAM" id="SSF53335">
    <property type="entry name" value="S-adenosyl-L-methionine-dependent methyltransferases"/>
    <property type="match status" value="1"/>
</dbReference>